<gene>
    <name evidence="1" type="ORF">F8O03_12695</name>
</gene>
<dbReference type="AlphaFoldDB" id="A0A7J5B287"/>
<sequence>MTTVQTPTPSTVLVTFTPTTTTTSSLLQRLELRVALWLIMRTARRQRPELNHAEQHRRRRNSAARARREQAALRAWCTQCMHH</sequence>
<dbReference type="Proteomes" id="UP000490386">
    <property type="component" value="Unassembled WGS sequence"/>
</dbReference>
<comment type="caution">
    <text evidence="1">The sequence shown here is derived from an EMBL/GenBank/DDBJ whole genome shotgun (WGS) entry which is preliminary data.</text>
</comment>
<evidence type="ECO:0000313" key="2">
    <source>
        <dbReference type="Proteomes" id="UP000490386"/>
    </source>
</evidence>
<evidence type="ECO:0000313" key="1">
    <source>
        <dbReference type="EMBL" id="KAB1637144.1"/>
    </source>
</evidence>
<proteinExistence type="predicted"/>
<reference evidence="1 2" key="1">
    <citation type="submission" date="2019-09" db="EMBL/GenBank/DDBJ databases">
        <title>Phylogeny of genus Pseudoclavibacter and closely related genus.</title>
        <authorList>
            <person name="Li Y."/>
        </authorList>
    </citation>
    <scope>NUCLEOTIDE SEQUENCE [LARGE SCALE GENOMIC DNA]</scope>
    <source>
        <strain evidence="1 2">THG-MD12</strain>
    </source>
</reference>
<dbReference type="RefSeq" id="WP_151424175.1">
    <property type="nucleotide sequence ID" value="NZ_WBJX01000004.1"/>
</dbReference>
<protein>
    <submittedName>
        <fullName evidence="1">Uncharacterized protein</fullName>
    </submittedName>
</protein>
<keyword evidence="2" id="KW-1185">Reference proteome</keyword>
<accession>A0A7J5B287</accession>
<dbReference type="EMBL" id="WBJX01000004">
    <property type="protein sequence ID" value="KAB1637144.1"/>
    <property type="molecule type" value="Genomic_DNA"/>
</dbReference>
<organism evidence="1 2">
    <name type="scientific">Pseudoclavibacter terrae</name>
    <dbReference type="NCBI Taxonomy" id="1530195"/>
    <lineage>
        <taxon>Bacteria</taxon>
        <taxon>Bacillati</taxon>
        <taxon>Actinomycetota</taxon>
        <taxon>Actinomycetes</taxon>
        <taxon>Micrococcales</taxon>
        <taxon>Microbacteriaceae</taxon>
        <taxon>Pseudoclavibacter</taxon>
    </lineage>
</organism>
<name>A0A7J5B287_9MICO</name>